<proteinExistence type="predicted"/>
<dbReference type="AlphaFoldDB" id="A0A2I7KBG3"/>
<reference evidence="1 2" key="2">
    <citation type="journal article" date="2017" name="Genome Biol. Evol.">
        <title>Trajectories and Drivers of Genome Evolution in Surface-Associated Marine Phaeobacter.</title>
        <authorList>
            <person name="Freese H.M."/>
            <person name="Sikorski J."/>
            <person name="Bunk B."/>
            <person name="Scheuner C."/>
            <person name="Meier-Kolthoff J.P."/>
            <person name="Sproer C."/>
            <person name="Gram L."/>
            <person name="Overmann J."/>
        </authorList>
    </citation>
    <scope>NUCLEOTIDE SEQUENCE [LARGE SCALE GENOMIC DNA]</scope>
    <source>
        <strain evidence="1 2">P88</strain>
    </source>
</reference>
<gene>
    <name evidence="1" type="ORF">PhaeoP88_02583</name>
</gene>
<evidence type="ECO:0000313" key="2">
    <source>
        <dbReference type="Proteomes" id="UP000236447"/>
    </source>
</evidence>
<sequence length="307" mass="35736">MPDFEFEGHHHKPERGEVIRCLMLIDYLHYVHAVAYNKYMDNDPDKISRATINNAKREGTMSAEVYASLTRQLFREFTVLKGDGSFARLSEMQSDVKVVVLKMFPVLKEHLHLETRQTESLFLPYASPRNAIMDEILEKFEHGAFIYRYARNLSKEDQKTPRLAKGLMQVERAESDTYLNFTIRYHVDSENDLNGPFDIVIRGRLMLIKAFLYFVGVEDDFHYPFFMVMQAKLQGQRFKAMIMRKHPRVSYFSSRVMIVANTEAASAPQIDTGKFTFEELPELEEKHLLHLLNATPNEGRSVLLLDD</sequence>
<name>A0A2I7KBG3_9RHOB</name>
<organism evidence="1 2">
    <name type="scientific">Phaeobacter inhibens</name>
    <dbReference type="NCBI Taxonomy" id="221822"/>
    <lineage>
        <taxon>Bacteria</taxon>
        <taxon>Pseudomonadati</taxon>
        <taxon>Pseudomonadota</taxon>
        <taxon>Alphaproteobacteria</taxon>
        <taxon>Rhodobacterales</taxon>
        <taxon>Roseobacteraceae</taxon>
        <taxon>Phaeobacter</taxon>
    </lineage>
</organism>
<dbReference type="EMBL" id="CP010725">
    <property type="protein sequence ID" value="AUQ99938.1"/>
    <property type="molecule type" value="Genomic_DNA"/>
</dbReference>
<dbReference type="RefSeq" id="WP_102883868.1">
    <property type="nucleotide sequence ID" value="NZ_CP010725.1"/>
</dbReference>
<reference evidence="1 2" key="1">
    <citation type="journal article" date="2017" name="Front. Microbiol.">
        <title>Phaeobacter piscinae sp. nov., a species of the Roseobacter group and potential aquaculture probiont.</title>
        <authorList>
            <person name="Sonnenschein E.C."/>
            <person name="Phippen C.B.W."/>
            <person name="Nielsen K.F."/>
            <person name="Mateiu R.V."/>
            <person name="Melchiorsen J."/>
            <person name="Gram L."/>
            <person name="Overmann J."/>
            <person name="Freese H.M."/>
        </authorList>
    </citation>
    <scope>NUCLEOTIDE SEQUENCE [LARGE SCALE GENOMIC DNA]</scope>
    <source>
        <strain evidence="1 2">P88</strain>
    </source>
</reference>
<protein>
    <submittedName>
        <fullName evidence="1">Uncharacterized protein</fullName>
    </submittedName>
</protein>
<evidence type="ECO:0000313" key="1">
    <source>
        <dbReference type="EMBL" id="AUQ99938.1"/>
    </source>
</evidence>
<dbReference type="Proteomes" id="UP000236447">
    <property type="component" value="Chromosome"/>
</dbReference>
<accession>A0A2I7KBG3</accession>